<dbReference type="EMBL" id="KN818646">
    <property type="protein sequence ID" value="KIL54737.1"/>
    <property type="molecule type" value="Genomic_DNA"/>
</dbReference>
<evidence type="ECO:0000313" key="1">
    <source>
        <dbReference type="EMBL" id="KIL54737.1"/>
    </source>
</evidence>
<proteinExistence type="predicted"/>
<name>A0A0C2W0U5_AMAMK</name>
<dbReference type="InParanoid" id="A0A0C2W0U5"/>
<organism evidence="1 2">
    <name type="scientific">Amanita muscaria (strain Koide BX008)</name>
    <dbReference type="NCBI Taxonomy" id="946122"/>
    <lineage>
        <taxon>Eukaryota</taxon>
        <taxon>Fungi</taxon>
        <taxon>Dikarya</taxon>
        <taxon>Basidiomycota</taxon>
        <taxon>Agaricomycotina</taxon>
        <taxon>Agaricomycetes</taxon>
        <taxon>Agaricomycetidae</taxon>
        <taxon>Agaricales</taxon>
        <taxon>Pluteineae</taxon>
        <taxon>Amanitaceae</taxon>
        <taxon>Amanita</taxon>
    </lineage>
</organism>
<accession>A0A0C2W0U5</accession>
<protein>
    <submittedName>
        <fullName evidence="1">Uncharacterized protein</fullName>
    </submittedName>
</protein>
<dbReference type="Proteomes" id="UP000054549">
    <property type="component" value="Unassembled WGS sequence"/>
</dbReference>
<gene>
    <name evidence="1" type="ORF">M378DRAFT_734206</name>
</gene>
<dbReference type="AlphaFoldDB" id="A0A0C2W0U5"/>
<evidence type="ECO:0000313" key="2">
    <source>
        <dbReference type="Proteomes" id="UP000054549"/>
    </source>
</evidence>
<dbReference type="HOGENOM" id="CLU_2096270_0_0_1"/>
<sequence>MSNSSTAISECTNVKVNESDVINSGGRDTSHMTYTVQNSYNIGENLALGLCSGSLRISTVFPMLSAFFNNLPRGFRAEVRYPSCKTDLTSIHPGRDPVEINNTVPLQIPSESLIHW</sequence>
<reference evidence="1 2" key="1">
    <citation type="submission" date="2014-04" db="EMBL/GenBank/DDBJ databases">
        <title>Evolutionary Origins and Diversification of the Mycorrhizal Mutualists.</title>
        <authorList>
            <consortium name="DOE Joint Genome Institute"/>
            <consortium name="Mycorrhizal Genomics Consortium"/>
            <person name="Kohler A."/>
            <person name="Kuo A."/>
            <person name="Nagy L.G."/>
            <person name="Floudas D."/>
            <person name="Copeland A."/>
            <person name="Barry K.W."/>
            <person name="Cichocki N."/>
            <person name="Veneault-Fourrey C."/>
            <person name="LaButti K."/>
            <person name="Lindquist E.A."/>
            <person name="Lipzen A."/>
            <person name="Lundell T."/>
            <person name="Morin E."/>
            <person name="Murat C."/>
            <person name="Riley R."/>
            <person name="Ohm R."/>
            <person name="Sun H."/>
            <person name="Tunlid A."/>
            <person name="Henrissat B."/>
            <person name="Grigoriev I.V."/>
            <person name="Hibbett D.S."/>
            <person name="Martin F."/>
        </authorList>
    </citation>
    <scope>NUCLEOTIDE SEQUENCE [LARGE SCALE GENOMIC DNA]</scope>
    <source>
        <strain evidence="1 2">Koide BX008</strain>
    </source>
</reference>
<keyword evidence="2" id="KW-1185">Reference proteome</keyword>